<dbReference type="PANTHER" id="PTHR37302">
    <property type="entry name" value="SLR1116 PROTEIN"/>
    <property type="match status" value="1"/>
</dbReference>
<keyword evidence="2" id="KW-0479">Metal-binding</keyword>
<gene>
    <name evidence="3" type="ORF">H8B09_25640</name>
</gene>
<accession>A0ABR8N1W2</accession>
<dbReference type="InterPro" id="IPR007837">
    <property type="entry name" value="DinB"/>
</dbReference>
<dbReference type="Pfam" id="PF05163">
    <property type="entry name" value="DinB"/>
    <property type="match status" value="1"/>
</dbReference>
<comment type="caution">
    <text evidence="3">The sequence shown here is derived from an EMBL/GenBank/DDBJ whole genome shotgun (WGS) entry which is preliminary data.</text>
</comment>
<keyword evidence="4" id="KW-1185">Reference proteome</keyword>
<reference evidence="3 4" key="1">
    <citation type="submission" date="2020-09" db="EMBL/GenBank/DDBJ databases">
        <title>Paenibacillus sp. strain PR3 16S rRNA gene Genome sequencing and assembly.</title>
        <authorList>
            <person name="Kim J."/>
        </authorList>
    </citation>
    <scope>NUCLEOTIDE SEQUENCE [LARGE SCALE GENOMIC DNA]</scope>
    <source>
        <strain evidence="3 4">PR3</strain>
    </source>
</reference>
<proteinExistence type="inferred from homology"/>
<comment type="similarity">
    <text evidence="1">Belongs to the DinB family.</text>
</comment>
<sequence length="161" mass="18579">MKSLLLYNWEVRDDYIRSFEELSIEELVKDRHAGQGSILKTLVHIIDVEYSWICAIMGKPEILFDVADYGDLPSIASLSNRLRAEIREDLNILNLSSLEQESIIPPWMTQPLSKAEILMHLIIHEIHHVGQLSLWARELGITPPNSNFIGRDFINKTRMTQ</sequence>
<organism evidence="3 4">
    <name type="scientific">Paenibacillus terricola</name>
    <dbReference type="NCBI Taxonomy" id="2763503"/>
    <lineage>
        <taxon>Bacteria</taxon>
        <taxon>Bacillati</taxon>
        <taxon>Bacillota</taxon>
        <taxon>Bacilli</taxon>
        <taxon>Bacillales</taxon>
        <taxon>Paenibacillaceae</taxon>
        <taxon>Paenibacillus</taxon>
    </lineage>
</organism>
<dbReference type="RefSeq" id="WP_191206471.1">
    <property type="nucleotide sequence ID" value="NZ_JACXZA010000008.1"/>
</dbReference>
<dbReference type="InterPro" id="IPR034660">
    <property type="entry name" value="DinB/YfiT-like"/>
</dbReference>
<dbReference type="PANTHER" id="PTHR37302:SF3">
    <property type="entry name" value="DAMAGE-INDUCIBLE PROTEIN DINB"/>
    <property type="match status" value="1"/>
</dbReference>
<name>A0ABR8N1W2_9BACL</name>
<evidence type="ECO:0000313" key="3">
    <source>
        <dbReference type="EMBL" id="MBD3922164.1"/>
    </source>
</evidence>
<protein>
    <submittedName>
        <fullName evidence="3">DinB family protein</fullName>
    </submittedName>
</protein>
<dbReference type="SUPFAM" id="SSF109854">
    <property type="entry name" value="DinB/YfiT-like putative metalloenzymes"/>
    <property type="match status" value="1"/>
</dbReference>
<dbReference type="Gene3D" id="1.20.120.450">
    <property type="entry name" value="dinb family like domain"/>
    <property type="match status" value="1"/>
</dbReference>
<dbReference type="EMBL" id="JACXZA010000008">
    <property type="protein sequence ID" value="MBD3922164.1"/>
    <property type="molecule type" value="Genomic_DNA"/>
</dbReference>
<evidence type="ECO:0000256" key="1">
    <source>
        <dbReference type="ARBA" id="ARBA00008635"/>
    </source>
</evidence>
<dbReference type="Proteomes" id="UP000609346">
    <property type="component" value="Unassembled WGS sequence"/>
</dbReference>
<evidence type="ECO:0000256" key="2">
    <source>
        <dbReference type="ARBA" id="ARBA00022723"/>
    </source>
</evidence>
<evidence type="ECO:0000313" key="4">
    <source>
        <dbReference type="Proteomes" id="UP000609346"/>
    </source>
</evidence>